<dbReference type="Pfam" id="PF01978">
    <property type="entry name" value="TrmB"/>
    <property type="match status" value="1"/>
</dbReference>
<reference evidence="3 4" key="2">
    <citation type="journal article" date="2010" name="J. Bacteriol.">
        <title>Complete genome sequence of Methanothermobacter marburgensis, a methanoarchaeon model organism.</title>
        <authorList>
            <person name="Liesegang H."/>
            <person name="Kaster A.K."/>
            <person name="Wiezer A."/>
            <person name="Goenrich M."/>
            <person name="Wollherr A."/>
            <person name="Seedorf H."/>
            <person name="Gottschalk G."/>
            <person name="Thauer R.K."/>
        </authorList>
    </citation>
    <scope>NUCLEOTIDE SEQUENCE [LARGE SCALE GENOMIC DNA]</scope>
    <source>
        <strain evidence="4">ATCC BAA-927 / DSM 2133 / JCM 14651 / NBRC 100331 / OCM 82 / Marburg</strain>
    </source>
</reference>
<dbReference type="OrthoDB" id="30795at2157"/>
<gene>
    <name evidence="3" type="ordered locus">MTBMA_c00400</name>
</gene>
<evidence type="ECO:0000259" key="2">
    <source>
        <dbReference type="Pfam" id="PF01978"/>
    </source>
</evidence>
<dbReference type="InterPro" id="IPR051797">
    <property type="entry name" value="TrmB-like"/>
</dbReference>
<dbReference type="PANTHER" id="PTHR34293:SF1">
    <property type="entry name" value="HTH-TYPE TRANSCRIPTIONAL REGULATOR TRMBL2"/>
    <property type="match status" value="1"/>
</dbReference>
<dbReference type="EMBL" id="CP001710">
    <property type="protein sequence ID" value="ADL57650.1"/>
    <property type="molecule type" value="Genomic_DNA"/>
</dbReference>
<dbReference type="PaxDb" id="79929-MTBMA_c00400"/>
<dbReference type="SUPFAM" id="SSF46785">
    <property type="entry name" value="Winged helix' DNA-binding domain"/>
    <property type="match status" value="1"/>
</dbReference>
<protein>
    <submittedName>
        <fullName evidence="3">Predicted transcriptional regulator</fullName>
    </submittedName>
</protein>
<dbReference type="KEGG" id="mmg:MTBMA_c00400"/>
<dbReference type="InterPro" id="IPR036390">
    <property type="entry name" value="WH_DNA-bd_sf"/>
</dbReference>
<dbReference type="AlphaFoldDB" id="D9PYV5"/>
<dbReference type="Proteomes" id="UP000000345">
    <property type="component" value="Chromosome"/>
</dbReference>
<dbReference type="InterPro" id="IPR036388">
    <property type="entry name" value="WH-like_DNA-bd_sf"/>
</dbReference>
<dbReference type="RefSeq" id="WP_013294879.1">
    <property type="nucleotide sequence ID" value="NC_014408.1"/>
</dbReference>
<keyword evidence="1" id="KW-0175">Coiled coil</keyword>
<organism evidence="3 4">
    <name type="scientific">Methanothermobacter marburgensis (strain ATCC BAA-927 / DSM 2133 / JCM 14651 / NBRC 100331 / OCM 82 / Marburg)</name>
    <name type="common">Methanobacterium thermoautotrophicum</name>
    <dbReference type="NCBI Taxonomy" id="79929"/>
    <lineage>
        <taxon>Archaea</taxon>
        <taxon>Methanobacteriati</taxon>
        <taxon>Methanobacteriota</taxon>
        <taxon>Methanomada group</taxon>
        <taxon>Methanobacteria</taxon>
        <taxon>Methanobacteriales</taxon>
        <taxon>Methanobacteriaceae</taxon>
        <taxon>Methanothermobacter</taxon>
    </lineage>
</organism>
<dbReference type="GeneID" id="77398824"/>
<sequence length="248" mass="28592">MERKVMKALRLMGLTDYQAAAYTAMVSLVSAGASDVAEASGIPRSRIYEVLRQLSDRGFVEVERGKPLRYHVVPPAEVFRREKKRIMKELDEAMNQLRRTYEDQVARVPAPVWLIHGQEKIMKKEIEIISRTRSELKMRMGFIFRDELRELRPAIERIVDRGADVRIMAPEDLDLPCEVRVVSMPPVRMFVRDSGEMMWIFSRFTPEGSPIPETAMGIWNQYPEIAENYSRIFDSIWYGESYGGAGGI</sequence>
<name>D9PYV5_METTM</name>
<evidence type="ECO:0000256" key="1">
    <source>
        <dbReference type="SAM" id="Coils"/>
    </source>
</evidence>
<reference key="1">
    <citation type="submission" date="2009-08" db="EMBL/GenBank/DDBJ databases">
        <title>The genome sequence of Methanothermobacter marburgensis.</title>
        <authorList>
            <person name="Kaster A."/>
            <person name="Seedorf H."/>
            <person name="Goenrich M."/>
            <person name="Wiezer A."/>
            <person name="Liesegang H."/>
            <person name="Thauer R."/>
            <person name="Gottschalk G."/>
        </authorList>
    </citation>
    <scope>NUCLEOTIDE SEQUENCE</scope>
    <source>
        <strain>Marburg</strain>
    </source>
</reference>
<dbReference type="SMR" id="D9PYV5"/>
<dbReference type="InterPro" id="IPR002831">
    <property type="entry name" value="Tscrpt_reg_TrmB_N"/>
</dbReference>
<feature type="coiled-coil region" evidence="1">
    <location>
        <begin position="76"/>
        <end position="107"/>
    </location>
</feature>
<dbReference type="CDD" id="cd09124">
    <property type="entry name" value="PLDc_like_TrmB_middle"/>
    <property type="match status" value="1"/>
</dbReference>
<dbReference type="GeneID" id="9703745"/>
<keyword evidence="4" id="KW-1185">Reference proteome</keyword>
<feature type="domain" description="Transcription regulator TrmB N-terminal" evidence="2">
    <location>
        <begin position="10"/>
        <end position="75"/>
    </location>
</feature>
<dbReference type="PANTHER" id="PTHR34293">
    <property type="entry name" value="HTH-TYPE TRANSCRIPTIONAL REGULATOR TRMBL2"/>
    <property type="match status" value="1"/>
</dbReference>
<evidence type="ECO:0000313" key="4">
    <source>
        <dbReference type="Proteomes" id="UP000000345"/>
    </source>
</evidence>
<proteinExistence type="predicted"/>
<accession>D9PYV5</accession>
<evidence type="ECO:0000313" key="3">
    <source>
        <dbReference type="EMBL" id="ADL57650.1"/>
    </source>
</evidence>
<dbReference type="Gene3D" id="1.10.10.10">
    <property type="entry name" value="Winged helix-like DNA-binding domain superfamily/Winged helix DNA-binding domain"/>
    <property type="match status" value="1"/>
</dbReference>
<dbReference type="STRING" id="79929.MTBMA_c00400"/>
<dbReference type="HOGENOM" id="CLU_072493_0_1_2"/>